<evidence type="ECO:0000256" key="1">
    <source>
        <dbReference type="SAM" id="Coils"/>
    </source>
</evidence>
<gene>
    <name evidence="3" type="ORF">RFI_07987</name>
</gene>
<reference evidence="3 4" key="1">
    <citation type="journal article" date="2013" name="Curr. Biol.">
        <title>The Genome of the Foraminiferan Reticulomyxa filosa.</title>
        <authorList>
            <person name="Glockner G."/>
            <person name="Hulsmann N."/>
            <person name="Schleicher M."/>
            <person name="Noegel A.A."/>
            <person name="Eichinger L."/>
            <person name="Gallinger C."/>
            <person name="Pawlowski J."/>
            <person name="Sierra R."/>
            <person name="Euteneuer U."/>
            <person name="Pillet L."/>
            <person name="Moustafa A."/>
            <person name="Platzer M."/>
            <person name="Groth M."/>
            <person name="Szafranski K."/>
            <person name="Schliwa M."/>
        </authorList>
    </citation>
    <scope>NUCLEOTIDE SEQUENCE [LARGE SCALE GENOMIC DNA]</scope>
</reference>
<keyword evidence="2" id="KW-0472">Membrane</keyword>
<keyword evidence="4" id="KW-1185">Reference proteome</keyword>
<evidence type="ECO:0000313" key="4">
    <source>
        <dbReference type="Proteomes" id="UP000023152"/>
    </source>
</evidence>
<name>X6NT54_RETFI</name>
<dbReference type="EMBL" id="ASPP01006233">
    <property type="protein sequence ID" value="ETO29138.1"/>
    <property type="molecule type" value="Genomic_DNA"/>
</dbReference>
<keyword evidence="1" id="KW-0175">Coiled coil</keyword>
<proteinExistence type="predicted"/>
<feature type="non-terminal residue" evidence="3">
    <location>
        <position position="1"/>
    </location>
</feature>
<keyword evidence="2" id="KW-0812">Transmembrane</keyword>
<evidence type="ECO:0000256" key="2">
    <source>
        <dbReference type="SAM" id="Phobius"/>
    </source>
</evidence>
<feature type="coiled-coil region" evidence="1">
    <location>
        <begin position="160"/>
        <end position="194"/>
    </location>
</feature>
<feature type="coiled-coil region" evidence="1">
    <location>
        <begin position="230"/>
        <end position="274"/>
    </location>
</feature>
<dbReference type="Proteomes" id="UP000023152">
    <property type="component" value="Unassembled WGS sequence"/>
</dbReference>
<keyword evidence="2" id="KW-1133">Transmembrane helix</keyword>
<organism evidence="3 4">
    <name type="scientific">Reticulomyxa filosa</name>
    <dbReference type="NCBI Taxonomy" id="46433"/>
    <lineage>
        <taxon>Eukaryota</taxon>
        <taxon>Sar</taxon>
        <taxon>Rhizaria</taxon>
        <taxon>Retaria</taxon>
        <taxon>Foraminifera</taxon>
        <taxon>Monothalamids</taxon>
        <taxon>Reticulomyxidae</taxon>
        <taxon>Reticulomyxa</taxon>
    </lineage>
</organism>
<evidence type="ECO:0000313" key="3">
    <source>
        <dbReference type="EMBL" id="ETO29138.1"/>
    </source>
</evidence>
<sequence>KRAGTDKAQAKRGKKETNPGNTFVFCVEIKRNESVQRVNVLDKLQQKTNECNDLLQQLNEAKKLQHDVNSLSEQLTDAKEKIRKVVSFLQASLFNCVWFLQLFLFLFFPQLRCFHNTNDAWNTHVNHCTITKQQTHKRDNGRGNNSNVNIYYIHSIWLVTTNKTTTMQQLERKIEEANSEKEKIIQQLDTENKQLGKMLAKLFDSLQLTLCLLSFLHLCICNSYPFSNTNKEQDEKLGEKNKRLEEKDKKIKSLETLIQQMENAKNTQQKERQEFITLHFLQFYYIPNFFLVHINQPSLKQAETEKINDYIKQIRTLEGEVKKNEDEISTLNEAIRQSTIAKDQSEKRERSLEFFFLLRSNCTQFLCSLKKKKTNRELKEEILKLKTTKPKSKVICLYYFFTVTHFFAKNIYNYACIVCNAQKGSRRVSFAKGL</sequence>
<feature type="transmembrane region" description="Helical" evidence="2">
    <location>
        <begin position="85"/>
        <end position="108"/>
    </location>
</feature>
<feature type="coiled-coil region" evidence="1">
    <location>
        <begin position="300"/>
        <end position="334"/>
    </location>
</feature>
<dbReference type="AlphaFoldDB" id="X6NT54"/>
<feature type="coiled-coil region" evidence="1">
    <location>
        <begin position="37"/>
        <end position="81"/>
    </location>
</feature>
<protein>
    <submittedName>
        <fullName evidence="3">Viral A-type inclusion protein</fullName>
    </submittedName>
</protein>
<comment type="caution">
    <text evidence="3">The sequence shown here is derived from an EMBL/GenBank/DDBJ whole genome shotgun (WGS) entry which is preliminary data.</text>
</comment>
<accession>X6NT54</accession>